<dbReference type="Proteomes" id="UP000054279">
    <property type="component" value="Unassembled WGS sequence"/>
</dbReference>
<name>A0A0C9U4M6_SPHS4</name>
<sequence>MKLSHTNIMSRWLYRRQIAIDANFKLKRKNVSSLKVDPGFGASWAYMVEPKKYRAHTSGAEYPKEENTCSGFHSVDDQEKTGSSGIETCGVGGTVCPRHGLVCPNGIADLLGGESYKHMDYVIFSALEPMEAEEVDISYDVACIWRKKLLQRIKLLPDNLKKPAKAAIIRSFIPKFHTPAHITDCQTTCSWYLLPGVAETGGEEIKHFRKHWDLLNAFFGDWNWRKYLKLGESLKKLLEALKEAPVHMAVFLAFSKTLDEKQVEEWKAMVEKWESDPHNAPNPYAVTTENISLAQVRMELDPCDKDEEMHIEDDDNNDHDNTMLLPAKFMAAGLALELMMFCLATDMKNDPPKTPSQEEKVVNRRMGIQ</sequence>
<gene>
    <name evidence="2" type="ORF">M422DRAFT_50215</name>
</gene>
<dbReference type="OrthoDB" id="3235114at2759"/>
<organism evidence="2 3">
    <name type="scientific">Sphaerobolus stellatus (strain SS14)</name>
    <dbReference type="NCBI Taxonomy" id="990650"/>
    <lineage>
        <taxon>Eukaryota</taxon>
        <taxon>Fungi</taxon>
        <taxon>Dikarya</taxon>
        <taxon>Basidiomycota</taxon>
        <taxon>Agaricomycotina</taxon>
        <taxon>Agaricomycetes</taxon>
        <taxon>Phallomycetidae</taxon>
        <taxon>Geastrales</taxon>
        <taxon>Sphaerobolaceae</taxon>
        <taxon>Sphaerobolus</taxon>
    </lineage>
</organism>
<dbReference type="EMBL" id="KN837165">
    <property type="protein sequence ID" value="KIJ37878.1"/>
    <property type="molecule type" value="Genomic_DNA"/>
</dbReference>
<keyword evidence="3" id="KW-1185">Reference proteome</keyword>
<evidence type="ECO:0000313" key="3">
    <source>
        <dbReference type="Proteomes" id="UP000054279"/>
    </source>
</evidence>
<dbReference type="AlphaFoldDB" id="A0A0C9U4M6"/>
<dbReference type="Pfam" id="PF18758">
    <property type="entry name" value="KDZ"/>
    <property type="match status" value="1"/>
</dbReference>
<evidence type="ECO:0000256" key="1">
    <source>
        <dbReference type="SAM" id="MobiDB-lite"/>
    </source>
</evidence>
<evidence type="ECO:0000313" key="2">
    <source>
        <dbReference type="EMBL" id="KIJ37878.1"/>
    </source>
</evidence>
<feature type="compositionally biased region" description="Basic and acidic residues" evidence="1">
    <location>
        <begin position="349"/>
        <end position="362"/>
    </location>
</feature>
<protein>
    <submittedName>
        <fullName evidence="2">Uncharacterized protein</fullName>
    </submittedName>
</protein>
<feature type="region of interest" description="Disordered" evidence="1">
    <location>
        <begin position="349"/>
        <end position="369"/>
    </location>
</feature>
<dbReference type="InterPro" id="IPR040521">
    <property type="entry name" value="KDZ"/>
</dbReference>
<reference evidence="2 3" key="1">
    <citation type="submission" date="2014-06" db="EMBL/GenBank/DDBJ databases">
        <title>Evolutionary Origins and Diversification of the Mycorrhizal Mutualists.</title>
        <authorList>
            <consortium name="DOE Joint Genome Institute"/>
            <consortium name="Mycorrhizal Genomics Consortium"/>
            <person name="Kohler A."/>
            <person name="Kuo A."/>
            <person name="Nagy L.G."/>
            <person name="Floudas D."/>
            <person name="Copeland A."/>
            <person name="Barry K.W."/>
            <person name="Cichocki N."/>
            <person name="Veneault-Fourrey C."/>
            <person name="LaButti K."/>
            <person name="Lindquist E.A."/>
            <person name="Lipzen A."/>
            <person name="Lundell T."/>
            <person name="Morin E."/>
            <person name="Murat C."/>
            <person name="Riley R."/>
            <person name="Ohm R."/>
            <person name="Sun H."/>
            <person name="Tunlid A."/>
            <person name="Henrissat B."/>
            <person name="Grigoriev I.V."/>
            <person name="Hibbett D.S."/>
            <person name="Martin F."/>
        </authorList>
    </citation>
    <scope>NUCLEOTIDE SEQUENCE [LARGE SCALE GENOMIC DNA]</scope>
    <source>
        <strain evidence="2 3">SS14</strain>
    </source>
</reference>
<dbReference type="HOGENOM" id="CLU_003703_5_4_1"/>
<proteinExistence type="predicted"/>
<accession>A0A0C9U4M6</accession>